<evidence type="ECO:0000256" key="3">
    <source>
        <dbReference type="PIRSR" id="PIRSR618191-1"/>
    </source>
</evidence>
<dbReference type="PANTHER" id="PTHR35530:SF1">
    <property type="entry name" value="2-HYDROXYMUCONATE TAUTOMERASE"/>
    <property type="match status" value="1"/>
</dbReference>
<evidence type="ECO:0000313" key="7">
    <source>
        <dbReference type="Proteomes" id="UP000192902"/>
    </source>
</evidence>
<dbReference type="GO" id="GO:0016853">
    <property type="term" value="F:isomerase activity"/>
    <property type="evidence" value="ECO:0007669"/>
    <property type="project" value="UniProtKB-UniRule"/>
</dbReference>
<keyword evidence="2 4" id="KW-0413">Isomerase</keyword>
<dbReference type="RefSeq" id="WP_027306549.1">
    <property type="nucleotide sequence ID" value="NZ_CP020867.1"/>
</dbReference>
<dbReference type="Proteomes" id="UP000192902">
    <property type="component" value="Chromosome"/>
</dbReference>
<dbReference type="InterPro" id="IPR004370">
    <property type="entry name" value="4-OT-like_dom"/>
</dbReference>
<feature type="domain" description="4-oxalocrotonate tautomerase-like" evidence="5">
    <location>
        <begin position="2"/>
        <end position="63"/>
    </location>
</feature>
<evidence type="ECO:0000256" key="4">
    <source>
        <dbReference type="RuleBase" id="RU362032"/>
    </source>
</evidence>
<accession>A0A1W6BXV0</accession>
<dbReference type="STRING" id="1121267.CCUN_1358"/>
<dbReference type="EC" id="5.3.2.-" evidence="4"/>
<dbReference type="SUPFAM" id="SSF55331">
    <property type="entry name" value="Tautomerase/MIF"/>
    <property type="match status" value="1"/>
</dbReference>
<dbReference type="PANTHER" id="PTHR35530">
    <property type="entry name" value="TAUTOMERASE-RELATED"/>
    <property type="match status" value="1"/>
</dbReference>
<organism evidence="6 7">
    <name type="scientific">Campylobacter cuniculorum DSM 23162 = LMG 24588</name>
    <dbReference type="NCBI Taxonomy" id="1121267"/>
    <lineage>
        <taxon>Bacteria</taxon>
        <taxon>Pseudomonadati</taxon>
        <taxon>Campylobacterota</taxon>
        <taxon>Epsilonproteobacteria</taxon>
        <taxon>Campylobacterales</taxon>
        <taxon>Campylobacteraceae</taxon>
        <taxon>Campylobacter</taxon>
    </lineage>
</organism>
<evidence type="ECO:0000259" key="5">
    <source>
        <dbReference type="Pfam" id="PF01361"/>
    </source>
</evidence>
<name>A0A1W6BXV0_9BACT</name>
<dbReference type="KEGG" id="ccun:CCUN_1358"/>
<evidence type="ECO:0000256" key="2">
    <source>
        <dbReference type="ARBA" id="ARBA00023235"/>
    </source>
</evidence>
<dbReference type="AlphaFoldDB" id="A0A1W6BXV0"/>
<dbReference type="eggNOG" id="COG1942">
    <property type="taxonomic scope" value="Bacteria"/>
</dbReference>
<protein>
    <recommendedName>
        <fullName evidence="4">Tautomerase</fullName>
        <ecNumber evidence="4">5.3.2.-</ecNumber>
    </recommendedName>
</protein>
<dbReference type="EMBL" id="CP020867">
    <property type="protein sequence ID" value="ARJ56946.1"/>
    <property type="molecule type" value="Genomic_DNA"/>
</dbReference>
<evidence type="ECO:0000256" key="1">
    <source>
        <dbReference type="ARBA" id="ARBA00006723"/>
    </source>
</evidence>
<dbReference type="Pfam" id="PF01361">
    <property type="entry name" value="Tautomerase"/>
    <property type="match status" value="1"/>
</dbReference>
<evidence type="ECO:0000313" key="6">
    <source>
        <dbReference type="EMBL" id="ARJ56946.1"/>
    </source>
</evidence>
<reference evidence="6 7" key="1">
    <citation type="submission" date="2017-04" db="EMBL/GenBank/DDBJ databases">
        <title>Complete genome sequence of the Campylobacter cuniculorum type strain LMG24588.</title>
        <authorList>
            <person name="Miller W.G."/>
            <person name="Yee E."/>
            <person name="Revez J."/>
            <person name="Bono J.L."/>
            <person name="Rossi M."/>
        </authorList>
    </citation>
    <scope>NUCLEOTIDE SEQUENCE [LARGE SCALE GENOMIC DNA]</scope>
    <source>
        <strain evidence="6 7">LMG 24588</strain>
    </source>
</reference>
<dbReference type="InterPro" id="IPR018191">
    <property type="entry name" value="4-OT"/>
</dbReference>
<dbReference type="Gene3D" id="3.30.429.10">
    <property type="entry name" value="Macrophage Migration Inhibitory Factor"/>
    <property type="match status" value="1"/>
</dbReference>
<dbReference type="NCBIfam" id="TIGR00013">
    <property type="entry name" value="taut"/>
    <property type="match status" value="1"/>
</dbReference>
<proteinExistence type="inferred from homology"/>
<feature type="active site" description="Proton acceptor; via imino nitrogen" evidence="3">
    <location>
        <position position="2"/>
    </location>
</feature>
<sequence>MPFVNIRITKENGEPTTEQKEELIAGVTDLLAKVLNKNKASTVVIIDEICTDNYGLGGQSITKLRKAQKDKNLT</sequence>
<comment type="similarity">
    <text evidence="1 4">Belongs to the 4-oxalocrotonate tautomerase family.</text>
</comment>
<gene>
    <name evidence="6" type="ORF">CCUN_1358</name>
</gene>
<dbReference type="InterPro" id="IPR014347">
    <property type="entry name" value="Tautomerase/MIF_sf"/>
</dbReference>
<dbReference type="OrthoDB" id="9799841at2"/>